<organism evidence="2 3">
    <name type="scientific">Penicillium malachiteum</name>
    <dbReference type="NCBI Taxonomy" id="1324776"/>
    <lineage>
        <taxon>Eukaryota</taxon>
        <taxon>Fungi</taxon>
        <taxon>Dikarya</taxon>
        <taxon>Ascomycota</taxon>
        <taxon>Pezizomycotina</taxon>
        <taxon>Eurotiomycetes</taxon>
        <taxon>Eurotiomycetidae</taxon>
        <taxon>Eurotiales</taxon>
        <taxon>Aspergillaceae</taxon>
        <taxon>Penicillium</taxon>
    </lineage>
</organism>
<keyword evidence="3" id="KW-1185">Reference proteome</keyword>
<name>A0AAD6HH97_9EURO</name>
<feature type="compositionally biased region" description="Basic and acidic residues" evidence="1">
    <location>
        <begin position="138"/>
        <end position="150"/>
    </location>
</feature>
<proteinExistence type="predicted"/>
<dbReference type="AlphaFoldDB" id="A0AAD6HH97"/>
<evidence type="ECO:0000313" key="2">
    <source>
        <dbReference type="EMBL" id="KAJ5716602.1"/>
    </source>
</evidence>
<accession>A0AAD6HH97</accession>
<comment type="caution">
    <text evidence="2">The sequence shown here is derived from an EMBL/GenBank/DDBJ whole genome shotgun (WGS) entry which is preliminary data.</text>
</comment>
<evidence type="ECO:0000313" key="3">
    <source>
        <dbReference type="Proteomes" id="UP001215712"/>
    </source>
</evidence>
<reference evidence="2" key="1">
    <citation type="journal article" date="2023" name="IMA Fungus">
        <title>Comparative genomic study of the Penicillium genus elucidates a diverse pangenome and 15 lateral gene transfer events.</title>
        <authorList>
            <person name="Petersen C."/>
            <person name="Sorensen T."/>
            <person name="Nielsen M.R."/>
            <person name="Sondergaard T.E."/>
            <person name="Sorensen J.L."/>
            <person name="Fitzpatrick D.A."/>
            <person name="Frisvad J.C."/>
            <person name="Nielsen K.L."/>
        </authorList>
    </citation>
    <scope>NUCLEOTIDE SEQUENCE</scope>
    <source>
        <strain evidence="2">IBT 17514</strain>
    </source>
</reference>
<reference evidence="2" key="2">
    <citation type="submission" date="2023-01" db="EMBL/GenBank/DDBJ databases">
        <authorList>
            <person name="Petersen C."/>
        </authorList>
    </citation>
    <scope>NUCLEOTIDE SEQUENCE</scope>
    <source>
        <strain evidence="2">IBT 17514</strain>
    </source>
</reference>
<protein>
    <submittedName>
        <fullName evidence="2">Uncharacterized protein</fullName>
    </submittedName>
</protein>
<dbReference type="EMBL" id="JAQJAN010000012">
    <property type="protein sequence ID" value="KAJ5716602.1"/>
    <property type="molecule type" value="Genomic_DNA"/>
</dbReference>
<sequence>MINGSIFTQGSGDARKDICEDCYRKNHYGKSRYKKRYKHCILPEAITPEVSREMCHCASVLPVDEDGQARSLFPVPMFDDHKNLSYARCKILNLDHDISLAKLHGLIIAATEEERLAKPSMVQSLLGKLMTDTSSSLNHKEKPLKPEKLPRTLPKHQVYPPSHPNGGKEFATEAGADDDVPLLFRRFAKQYPFGNVHMGLRIGPLVIENGVQQ</sequence>
<feature type="region of interest" description="Disordered" evidence="1">
    <location>
        <begin position="135"/>
        <end position="154"/>
    </location>
</feature>
<evidence type="ECO:0000256" key="1">
    <source>
        <dbReference type="SAM" id="MobiDB-lite"/>
    </source>
</evidence>
<gene>
    <name evidence="2" type="ORF">N7493_008513</name>
</gene>
<dbReference type="Proteomes" id="UP001215712">
    <property type="component" value="Unassembled WGS sequence"/>
</dbReference>